<reference evidence="2 3" key="1">
    <citation type="journal article" date="2020" name="Mol. Biol. Evol.">
        <title>Interspecific Gene Flow and the Evolution of Specialization in Black and White Rhinoceros.</title>
        <authorList>
            <person name="Moodley Y."/>
            <person name="Westbury M.V."/>
            <person name="Russo I.M."/>
            <person name="Gopalakrishnan S."/>
            <person name="Rakotoarivelo A."/>
            <person name="Olsen R.A."/>
            <person name="Prost S."/>
            <person name="Tunstall T."/>
            <person name="Ryder O.A."/>
            <person name="Dalen L."/>
            <person name="Bruford M.W."/>
        </authorList>
    </citation>
    <scope>NUCLEOTIDE SEQUENCE [LARGE SCALE GENOMIC DNA]</scope>
    <source>
        <strain evidence="2">SBR-YM</strain>
        <tissue evidence="2">Skin</tissue>
    </source>
</reference>
<dbReference type="Proteomes" id="UP000551758">
    <property type="component" value="Unassembled WGS sequence"/>
</dbReference>
<gene>
    <name evidence="2" type="ORF">HPG69_016489</name>
</gene>
<evidence type="ECO:0000313" key="2">
    <source>
        <dbReference type="EMBL" id="KAF5923024.1"/>
    </source>
</evidence>
<organism evidence="2 3">
    <name type="scientific">Diceros bicornis minor</name>
    <name type="common">South-central black rhinoceros</name>
    <dbReference type="NCBI Taxonomy" id="77932"/>
    <lineage>
        <taxon>Eukaryota</taxon>
        <taxon>Metazoa</taxon>
        <taxon>Chordata</taxon>
        <taxon>Craniata</taxon>
        <taxon>Vertebrata</taxon>
        <taxon>Euteleostomi</taxon>
        <taxon>Mammalia</taxon>
        <taxon>Eutheria</taxon>
        <taxon>Laurasiatheria</taxon>
        <taxon>Perissodactyla</taxon>
        <taxon>Rhinocerotidae</taxon>
        <taxon>Diceros</taxon>
    </lineage>
</organism>
<dbReference type="EMBL" id="JACDTQ010001372">
    <property type="protein sequence ID" value="KAF5923024.1"/>
    <property type="molecule type" value="Genomic_DNA"/>
</dbReference>
<evidence type="ECO:0000256" key="1">
    <source>
        <dbReference type="SAM" id="MobiDB-lite"/>
    </source>
</evidence>
<feature type="region of interest" description="Disordered" evidence="1">
    <location>
        <begin position="29"/>
        <end position="76"/>
    </location>
</feature>
<proteinExistence type="predicted"/>
<feature type="compositionally biased region" description="Low complexity" evidence="1">
    <location>
        <begin position="36"/>
        <end position="49"/>
    </location>
</feature>
<evidence type="ECO:0000313" key="3">
    <source>
        <dbReference type="Proteomes" id="UP000551758"/>
    </source>
</evidence>
<sequence length="76" mass="7665">MSADRTAEGRPSLRCLPGCGCRGGQPGALSGMERSPGPVEGAVGAPVGRGRVGAGAKERAQGRGWAARGAHFPRPR</sequence>
<dbReference type="AlphaFoldDB" id="A0A7J7F5J4"/>
<accession>A0A7J7F5J4</accession>
<protein>
    <submittedName>
        <fullName evidence="2">Uncharacterized protein</fullName>
    </submittedName>
</protein>
<keyword evidence="3" id="KW-1185">Reference proteome</keyword>
<name>A0A7J7F5J4_DICBM</name>
<comment type="caution">
    <text evidence="2">The sequence shown here is derived from an EMBL/GenBank/DDBJ whole genome shotgun (WGS) entry which is preliminary data.</text>
</comment>